<proteinExistence type="inferred from homology"/>
<dbReference type="PANTHER" id="PTHR43976">
    <property type="entry name" value="SHORT CHAIN DEHYDROGENASE"/>
    <property type="match status" value="1"/>
</dbReference>
<dbReference type="PRINTS" id="PR00080">
    <property type="entry name" value="SDRFAMILY"/>
</dbReference>
<dbReference type="GO" id="GO:0016491">
    <property type="term" value="F:oxidoreductase activity"/>
    <property type="evidence" value="ECO:0007669"/>
    <property type="project" value="UniProtKB-KW"/>
</dbReference>
<dbReference type="InterPro" id="IPR036291">
    <property type="entry name" value="NAD(P)-bd_dom_sf"/>
</dbReference>
<evidence type="ECO:0000256" key="2">
    <source>
        <dbReference type="ARBA" id="ARBA00023002"/>
    </source>
</evidence>
<evidence type="ECO:0000313" key="4">
    <source>
        <dbReference type="EMBL" id="MBH8595337.1"/>
    </source>
</evidence>
<organism evidence="4 5">
    <name type="scientific">Thermoactinomyces intermedius</name>
    <dbReference type="NCBI Taxonomy" id="2024"/>
    <lineage>
        <taxon>Bacteria</taxon>
        <taxon>Bacillati</taxon>
        <taxon>Bacillota</taxon>
        <taxon>Bacilli</taxon>
        <taxon>Bacillales</taxon>
        <taxon>Thermoactinomycetaceae</taxon>
        <taxon>Thermoactinomyces</taxon>
    </lineage>
</organism>
<sequence>MEAEQKIAIVTGASKGLGAAITRRLAKENIKVIATARSIEKLNELAGEFQGTIDPVACDVTDSRQVKKVIDDTIEKYGRLDILINNAGLGYFSPVEELSEEEWDEMMNVNLKGAFLHCKYAIPHLKKTEGHIVNISSIAGTEAFASGAGYCASKFGLMALTDALTLELKPHQVKVSALCPGSIKTNFNNYKEYAMEAEQVAEAVWTIVSAPKGVIYNQILMRPLVPRAFQK</sequence>
<dbReference type="GO" id="GO:0008206">
    <property type="term" value="P:bile acid metabolic process"/>
    <property type="evidence" value="ECO:0007669"/>
    <property type="project" value="UniProtKB-ARBA"/>
</dbReference>
<comment type="similarity">
    <text evidence="1 3">Belongs to the short-chain dehydrogenases/reductases (SDR) family.</text>
</comment>
<comment type="caution">
    <text evidence="4">The sequence shown here is derived from an EMBL/GenBank/DDBJ whole genome shotgun (WGS) entry which is preliminary data.</text>
</comment>
<accession>A0A8I1A480</accession>
<evidence type="ECO:0000256" key="3">
    <source>
        <dbReference type="RuleBase" id="RU000363"/>
    </source>
</evidence>
<dbReference type="Proteomes" id="UP000633619">
    <property type="component" value="Unassembled WGS sequence"/>
</dbReference>
<dbReference type="SUPFAM" id="SSF51735">
    <property type="entry name" value="NAD(P)-binding Rossmann-fold domains"/>
    <property type="match status" value="1"/>
</dbReference>
<dbReference type="PANTHER" id="PTHR43976:SF16">
    <property type="entry name" value="SHORT-CHAIN DEHYDROGENASE_REDUCTASE FAMILY PROTEIN"/>
    <property type="match status" value="1"/>
</dbReference>
<keyword evidence="2" id="KW-0560">Oxidoreductase</keyword>
<dbReference type="FunFam" id="3.40.50.720:FF:000084">
    <property type="entry name" value="Short-chain dehydrogenase reductase"/>
    <property type="match status" value="1"/>
</dbReference>
<dbReference type="InterPro" id="IPR002347">
    <property type="entry name" value="SDR_fam"/>
</dbReference>
<keyword evidence="5" id="KW-1185">Reference proteome</keyword>
<dbReference type="InterPro" id="IPR051911">
    <property type="entry name" value="SDR_oxidoreductase"/>
</dbReference>
<dbReference type="AlphaFoldDB" id="A0A8I1A480"/>
<dbReference type="PRINTS" id="PR00081">
    <property type="entry name" value="GDHRDH"/>
</dbReference>
<evidence type="ECO:0000313" key="5">
    <source>
        <dbReference type="Proteomes" id="UP000633619"/>
    </source>
</evidence>
<dbReference type="RefSeq" id="WP_181732035.1">
    <property type="nucleotide sequence ID" value="NZ_JACEIR010000005.1"/>
</dbReference>
<dbReference type="Gene3D" id="3.40.50.720">
    <property type="entry name" value="NAD(P)-binding Rossmann-like Domain"/>
    <property type="match status" value="1"/>
</dbReference>
<name>A0A8I1A480_THEIN</name>
<protein>
    <submittedName>
        <fullName evidence="4">SDR family NAD(P)-dependent oxidoreductase</fullName>
    </submittedName>
</protein>
<dbReference type="Pfam" id="PF00106">
    <property type="entry name" value="adh_short"/>
    <property type="match status" value="1"/>
</dbReference>
<gene>
    <name evidence="4" type="ORF">I8U20_08330</name>
</gene>
<reference evidence="4 5" key="1">
    <citation type="submission" date="2020-12" db="EMBL/GenBank/DDBJ databases">
        <title>WGS of Thermoactinomyces spp.</title>
        <authorList>
            <person name="Cheng K."/>
        </authorList>
    </citation>
    <scope>NUCLEOTIDE SEQUENCE [LARGE SCALE GENOMIC DNA]</scope>
    <source>
        <strain evidence="5">CICC 10671\DSM 43846</strain>
    </source>
</reference>
<evidence type="ECO:0000256" key="1">
    <source>
        <dbReference type="ARBA" id="ARBA00006484"/>
    </source>
</evidence>
<dbReference type="EMBL" id="JAECVW010000004">
    <property type="protein sequence ID" value="MBH8595337.1"/>
    <property type="molecule type" value="Genomic_DNA"/>
</dbReference>
<dbReference type="CDD" id="cd05233">
    <property type="entry name" value="SDR_c"/>
    <property type="match status" value="1"/>
</dbReference>